<protein>
    <submittedName>
        <fullName evidence="8">Flagellar biosynthesis protein, FliO</fullName>
    </submittedName>
</protein>
<proteinExistence type="predicted"/>
<feature type="transmembrane region" description="Helical" evidence="7">
    <location>
        <begin position="81"/>
        <end position="105"/>
    </location>
</feature>
<reference evidence="8 9" key="1">
    <citation type="submission" date="2019-02" db="EMBL/GenBank/DDBJ databases">
        <title>Deep-cultivation of Planctomycetes and their phenomic and genomic characterization uncovers novel biology.</title>
        <authorList>
            <person name="Wiegand S."/>
            <person name="Jogler M."/>
            <person name="Boedeker C."/>
            <person name="Pinto D."/>
            <person name="Vollmers J."/>
            <person name="Rivas-Marin E."/>
            <person name="Kohn T."/>
            <person name="Peeters S.H."/>
            <person name="Heuer A."/>
            <person name="Rast P."/>
            <person name="Oberbeckmann S."/>
            <person name="Bunk B."/>
            <person name="Jeske O."/>
            <person name="Meyerdierks A."/>
            <person name="Storesund J.E."/>
            <person name="Kallscheuer N."/>
            <person name="Luecker S."/>
            <person name="Lage O.M."/>
            <person name="Pohl T."/>
            <person name="Merkel B.J."/>
            <person name="Hornburger P."/>
            <person name="Mueller R.-W."/>
            <person name="Bruemmer F."/>
            <person name="Labrenz M."/>
            <person name="Spormann A.M."/>
            <person name="Op Den Camp H."/>
            <person name="Overmann J."/>
            <person name="Amann R."/>
            <person name="Jetten M.S.M."/>
            <person name="Mascher T."/>
            <person name="Medema M.H."/>
            <person name="Devos D.P."/>
            <person name="Kaster A.-K."/>
            <person name="Ovreas L."/>
            <person name="Rohde M."/>
            <person name="Galperin M.Y."/>
            <person name="Jogler C."/>
        </authorList>
    </citation>
    <scope>NUCLEOTIDE SEQUENCE [LARGE SCALE GENOMIC DNA]</scope>
    <source>
        <strain evidence="8 9">Poly41</strain>
    </source>
</reference>
<dbReference type="EMBL" id="SJPV01000016">
    <property type="protein sequence ID" value="TWU31540.1"/>
    <property type="molecule type" value="Genomic_DNA"/>
</dbReference>
<dbReference type="Pfam" id="PF04347">
    <property type="entry name" value="FliO"/>
    <property type="match status" value="1"/>
</dbReference>
<feature type="compositionally biased region" description="Polar residues" evidence="6">
    <location>
        <begin position="204"/>
        <end position="213"/>
    </location>
</feature>
<evidence type="ECO:0000313" key="8">
    <source>
        <dbReference type="EMBL" id="TWU31540.1"/>
    </source>
</evidence>
<evidence type="ECO:0000256" key="7">
    <source>
        <dbReference type="SAM" id="Phobius"/>
    </source>
</evidence>
<evidence type="ECO:0000256" key="5">
    <source>
        <dbReference type="ARBA" id="ARBA00023136"/>
    </source>
</evidence>
<gene>
    <name evidence="8" type="ORF">Poly41_60960</name>
</gene>
<dbReference type="AlphaFoldDB" id="A0A5C6D401"/>
<accession>A0A5C6D401</accession>
<dbReference type="InterPro" id="IPR022781">
    <property type="entry name" value="Flagellar_biosynth_FliO"/>
</dbReference>
<keyword evidence="8" id="KW-0282">Flagellum</keyword>
<dbReference type="OrthoDB" id="286691at2"/>
<name>A0A5C6D401_9BACT</name>
<keyword evidence="4 7" id="KW-1133">Transmembrane helix</keyword>
<keyword evidence="9" id="KW-1185">Reference proteome</keyword>
<keyword evidence="3 7" id="KW-0812">Transmembrane</keyword>
<evidence type="ECO:0000256" key="3">
    <source>
        <dbReference type="ARBA" id="ARBA00022692"/>
    </source>
</evidence>
<dbReference type="GO" id="GO:0044781">
    <property type="term" value="P:bacterial-type flagellum organization"/>
    <property type="evidence" value="ECO:0007669"/>
    <property type="project" value="InterPro"/>
</dbReference>
<evidence type="ECO:0000256" key="1">
    <source>
        <dbReference type="ARBA" id="ARBA00004236"/>
    </source>
</evidence>
<keyword evidence="2" id="KW-1003">Cell membrane</keyword>
<evidence type="ECO:0000256" key="4">
    <source>
        <dbReference type="ARBA" id="ARBA00022989"/>
    </source>
</evidence>
<keyword evidence="5 7" id="KW-0472">Membrane</keyword>
<keyword evidence="8" id="KW-0969">Cilium</keyword>
<feature type="region of interest" description="Disordered" evidence="6">
    <location>
        <begin position="203"/>
        <end position="224"/>
    </location>
</feature>
<comment type="caution">
    <text evidence="8">The sequence shown here is derived from an EMBL/GenBank/DDBJ whole genome shotgun (WGS) entry which is preliminary data.</text>
</comment>
<organism evidence="8 9">
    <name type="scientific">Novipirellula artificiosorum</name>
    <dbReference type="NCBI Taxonomy" id="2528016"/>
    <lineage>
        <taxon>Bacteria</taxon>
        <taxon>Pseudomonadati</taxon>
        <taxon>Planctomycetota</taxon>
        <taxon>Planctomycetia</taxon>
        <taxon>Pirellulales</taxon>
        <taxon>Pirellulaceae</taxon>
        <taxon>Novipirellula</taxon>
    </lineage>
</organism>
<comment type="subcellular location">
    <subcellularLocation>
        <location evidence="1">Cell membrane</location>
    </subcellularLocation>
</comment>
<dbReference type="GO" id="GO:0016020">
    <property type="term" value="C:membrane"/>
    <property type="evidence" value="ECO:0007669"/>
    <property type="project" value="InterPro"/>
</dbReference>
<evidence type="ECO:0000256" key="2">
    <source>
        <dbReference type="ARBA" id="ARBA00022475"/>
    </source>
</evidence>
<dbReference type="Proteomes" id="UP000319143">
    <property type="component" value="Unassembled WGS sequence"/>
</dbReference>
<evidence type="ECO:0000313" key="9">
    <source>
        <dbReference type="Proteomes" id="UP000319143"/>
    </source>
</evidence>
<dbReference type="RefSeq" id="WP_146530824.1">
    <property type="nucleotide sequence ID" value="NZ_SJPV01000016.1"/>
</dbReference>
<sequence>MGKRAIGAVLIALGIGLLPVATTAMGQNSRSLTDASSIYGAPQSTSEAQVVSVTRGFPTLSNRAIATSEDTKPTDAAESGLATPTVTVCSSLAVVLGLFAAFVWLTRRFGVGGASQGALSKDVFETLGSTAIDSRTKVTLLRCGNRILITAQTAGGIQPLSEITDPTEVQKLTAACNGHSKNSFAATLSELEQAPVAPGFVHSDTATVTSSDTPRSRGRLFANA</sequence>
<keyword evidence="8" id="KW-0966">Cell projection</keyword>
<evidence type="ECO:0000256" key="6">
    <source>
        <dbReference type="SAM" id="MobiDB-lite"/>
    </source>
</evidence>